<gene>
    <name evidence="2" type="ORF">QTN89_06035</name>
</gene>
<dbReference type="EMBL" id="JASZZN010000003">
    <property type="protein sequence ID" value="MDM4014980.1"/>
    <property type="molecule type" value="Genomic_DNA"/>
</dbReference>
<name>A0ABT7PER1_9BACT</name>
<dbReference type="Proteomes" id="UP001239462">
    <property type="component" value="Unassembled WGS sequence"/>
</dbReference>
<feature type="transmembrane region" description="Helical" evidence="1">
    <location>
        <begin position="30"/>
        <end position="52"/>
    </location>
</feature>
<keyword evidence="1" id="KW-0812">Transmembrane</keyword>
<proteinExistence type="predicted"/>
<keyword evidence="3" id="KW-1185">Reference proteome</keyword>
<dbReference type="RefSeq" id="WP_289162563.1">
    <property type="nucleotide sequence ID" value="NZ_JASZZN010000003.1"/>
</dbReference>
<evidence type="ECO:0000313" key="2">
    <source>
        <dbReference type="EMBL" id="MDM4014980.1"/>
    </source>
</evidence>
<keyword evidence="1" id="KW-0472">Membrane</keyword>
<evidence type="ECO:0000256" key="1">
    <source>
        <dbReference type="SAM" id="Phobius"/>
    </source>
</evidence>
<protein>
    <submittedName>
        <fullName evidence="2">Uncharacterized protein</fullName>
    </submittedName>
</protein>
<evidence type="ECO:0000313" key="3">
    <source>
        <dbReference type="Proteomes" id="UP001239462"/>
    </source>
</evidence>
<comment type="caution">
    <text evidence="2">The sequence shown here is derived from an EMBL/GenBank/DDBJ whole genome shotgun (WGS) entry which is preliminary data.</text>
</comment>
<sequence length="55" mass="5660">MNPYKAPSETESASVAIPEGTGKAGGVGEMIFMIGFVCLFIIAISGLTWILAPTA</sequence>
<organism evidence="2 3">
    <name type="scientific">Roseiconus lacunae</name>
    <dbReference type="NCBI Taxonomy" id="2605694"/>
    <lineage>
        <taxon>Bacteria</taxon>
        <taxon>Pseudomonadati</taxon>
        <taxon>Planctomycetota</taxon>
        <taxon>Planctomycetia</taxon>
        <taxon>Pirellulales</taxon>
        <taxon>Pirellulaceae</taxon>
        <taxon>Roseiconus</taxon>
    </lineage>
</organism>
<keyword evidence="1" id="KW-1133">Transmembrane helix</keyword>
<reference evidence="2 3" key="1">
    <citation type="submission" date="2023-06" db="EMBL/GenBank/DDBJ databases">
        <title>Roseiconus lacunae JC819 isolated from Gulf of Mannar region, Tamil Nadu.</title>
        <authorList>
            <person name="Pk S."/>
            <person name="Ch S."/>
            <person name="Ch V.R."/>
        </authorList>
    </citation>
    <scope>NUCLEOTIDE SEQUENCE [LARGE SCALE GENOMIC DNA]</scope>
    <source>
        <strain evidence="2 3">JC819</strain>
    </source>
</reference>
<accession>A0ABT7PER1</accession>